<dbReference type="AlphaFoldDB" id="A0A8E0QXP4"/>
<sequence>MENLLTFNLRVPGGVQVVSHLISENTIIEQPLLMLSPTVGGCNTLTLFAGKVADQILSDFVPELAALTGKNIQDGSMPVIDNIGRTKKQLNQFATKNVASFPQFSKDKILEVTSRAATNIRGIAAKSNIEAEEVPRAAQLAGSMTTEESCIPTTKETIRGLYKAAKTFNPDNKFSVRSIEGSDFDNVAIESDLADVISGMTFSTGANVAGPLRNKILDPLSKAAVERC</sequence>
<dbReference type="RefSeq" id="XP_043150239.1">
    <property type="nucleotide sequence ID" value="XM_043294304.1"/>
</dbReference>
<gene>
    <name evidence="1" type="ORF">Aud_009452</name>
</gene>
<proteinExistence type="predicted"/>
<reference evidence="1" key="1">
    <citation type="journal article" date="2015" name="Genome Announc.">
        <title>Draft Genome Sequence of the Pathogenic Filamentous Fungus Aspergillus udagawae Strain IFM 46973T.</title>
        <authorList>
            <person name="Kusuya Y."/>
            <person name="Takahashi-Nakaguchi A."/>
            <person name="Takahashi H."/>
            <person name="Yaguchi T."/>
        </authorList>
    </citation>
    <scope>NUCLEOTIDE SEQUENCE</scope>
    <source>
        <strain evidence="1">IFM 46973</strain>
    </source>
</reference>
<accession>A0A8E0QXP4</accession>
<dbReference type="Proteomes" id="UP000036893">
    <property type="component" value="Unassembled WGS sequence"/>
</dbReference>
<protein>
    <submittedName>
        <fullName evidence="1">Uncharacterized protein</fullName>
    </submittedName>
</protein>
<reference evidence="1" key="2">
    <citation type="submission" date="2021-01" db="EMBL/GenBank/DDBJ databases">
        <title>Pan-genome distribution and transcriptional activeness of fungal secondary metabolism genes in Aspergillus section Fumigati.</title>
        <authorList>
            <person name="Takahashi H."/>
            <person name="Umemura M."/>
            <person name="Ninomiya A."/>
            <person name="Kusuya Y."/>
            <person name="Urayama S."/>
            <person name="Shimizu M."/>
            <person name="Watanabe A."/>
            <person name="Kamei K."/>
            <person name="Yaguchi T."/>
            <person name="Hagiwara D."/>
        </authorList>
    </citation>
    <scope>NUCLEOTIDE SEQUENCE</scope>
    <source>
        <strain evidence="1">IFM 46973</strain>
    </source>
</reference>
<dbReference type="EMBL" id="BBXM02000007">
    <property type="protein sequence ID" value="GIC92973.1"/>
    <property type="molecule type" value="Genomic_DNA"/>
</dbReference>
<evidence type="ECO:0000313" key="2">
    <source>
        <dbReference type="Proteomes" id="UP000036893"/>
    </source>
</evidence>
<name>A0A8E0QXP4_9EURO</name>
<dbReference type="GeneID" id="66996929"/>
<organism evidence="1 2">
    <name type="scientific">Aspergillus udagawae</name>
    <dbReference type="NCBI Taxonomy" id="91492"/>
    <lineage>
        <taxon>Eukaryota</taxon>
        <taxon>Fungi</taxon>
        <taxon>Dikarya</taxon>
        <taxon>Ascomycota</taxon>
        <taxon>Pezizomycotina</taxon>
        <taxon>Eurotiomycetes</taxon>
        <taxon>Eurotiomycetidae</taxon>
        <taxon>Eurotiales</taxon>
        <taxon>Aspergillaceae</taxon>
        <taxon>Aspergillus</taxon>
        <taxon>Aspergillus subgen. Fumigati</taxon>
    </lineage>
</organism>
<evidence type="ECO:0000313" key="1">
    <source>
        <dbReference type="EMBL" id="GIC92973.1"/>
    </source>
</evidence>
<comment type="caution">
    <text evidence="1">The sequence shown here is derived from an EMBL/GenBank/DDBJ whole genome shotgun (WGS) entry which is preliminary data.</text>
</comment>